<dbReference type="FunFam" id="1.10.10.10:FF:000322">
    <property type="entry name" value="Probable disease resistance protein At1g63360"/>
    <property type="match status" value="1"/>
</dbReference>
<dbReference type="SUPFAM" id="SSF52540">
    <property type="entry name" value="P-loop containing nucleoside triphosphate hydrolases"/>
    <property type="match status" value="1"/>
</dbReference>
<dbReference type="PANTHER" id="PTHR19338">
    <property type="entry name" value="TRANSLOCASE OF INNER MITOCHONDRIAL MEMBRANE 13 HOMOLOG"/>
    <property type="match status" value="1"/>
</dbReference>
<dbReference type="FunFam" id="3.40.50.300:FF:001091">
    <property type="entry name" value="Probable disease resistance protein At1g61300"/>
    <property type="match status" value="1"/>
</dbReference>
<evidence type="ECO:0000256" key="4">
    <source>
        <dbReference type="ARBA" id="ARBA00022741"/>
    </source>
</evidence>
<dbReference type="AlphaFoldDB" id="A0A5J9UHW7"/>
<evidence type="ECO:0008006" key="11">
    <source>
        <dbReference type="Google" id="ProtNLM"/>
    </source>
</evidence>
<dbReference type="Gramene" id="TVU23353">
    <property type="protein sequence ID" value="TVU23353"/>
    <property type="gene ID" value="EJB05_25712"/>
</dbReference>
<evidence type="ECO:0000256" key="1">
    <source>
        <dbReference type="ARBA" id="ARBA00008894"/>
    </source>
</evidence>
<dbReference type="InterPro" id="IPR058922">
    <property type="entry name" value="WHD_DRP"/>
</dbReference>
<dbReference type="EMBL" id="RWGY01000013">
    <property type="protein sequence ID" value="TVU23353.1"/>
    <property type="molecule type" value="Genomic_DNA"/>
</dbReference>
<feature type="domain" description="Disease resistance N-terminal" evidence="7">
    <location>
        <begin position="2"/>
        <end position="78"/>
    </location>
</feature>
<dbReference type="PRINTS" id="PR00364">
    <property type="entry name" value="DISEASERSIST"/>
</dbReference>
<evidence type="ECO:0000256" key="5">
    <source>
        <dbReference type="ARBA" id="ARBA00022821"/>
    </source>
</evidence>
<organism evidence="9 10">
    <name type="scientific">Eragrostis curvula</name>
    <name type="common">weeping love grass</name>
    <dbReference type="NCBI Taxonomy" id="38414"/>
    <lineage>
        <taxon>Eukaryota</taxon>
        <taxon>Viridiplantae</taxon>
        <taxon>Streptophyta</taxon>
        <taxon>Embryophyta</taxon>
        <taxon>Tracheophyta</taxon>
        <taxon>Spermatophyta</taxon>
        <taxon>Magnoliopsida</taxon>
        <taxon>Liliopsida</taxon>
        <taxon>Poales</taxon>
        <taxon>Poaceae</taxon>
        <taxon>PACMAD clade</taxon>
        <taxon>Chloridoideae</taxon>
        <taxon>Eragrostideae</taxon>
        <taxon>Eragrostidinae</taxon>
        <taxon>Eragrostis</taxon>
    </lineage>
</organism>
<dbReference type="Pfam" id="PF23559">
    <property type="entry name" value="WHD_DRP"/>
    <property type="match status" value="1"/>
</dbReference>
<dbReference type="GO" id="GO:0002758">
    <property type="term" value="P:innate immune response-activating signaling pathway"/>
    <property type="evidence" value="ECO:0007669"/>
    <property type="project" value="UniProtKB-ARBA"/>
</dbReference>
<dbReference type="Gene3D" id="1.20.5.4130">
    <property type="match status" value="1"/>
</dbReference>
<evidence type="ECO:0000259" key="7">
    <source>
        <dbReference type="Pfam" id="PF18052"/>
    </source>
</evidence>
<keyword evidence="5" id="KW-0611">Plant defense</keyword>
<feature type="domain" description="NB-ARC" evidence="6">
    <location>
        <begin position="154"/>
        <end position="312"/>
    </location>
</feature>
<keyword evidence="2" id="KW-0433">Leucine-rich repeat</keyword>
<dbReference type="GO" id="GO:0042742">
    <property type="term" value="P:defense response to bacterium"/>
    <property type="evidence" value="ECO:0007669"/>
    <property type="project" value="UniProtKB-ARBA"/>
</dbReference>
<gene>
    <name evidence="9" type="ORF">EJB05_25712</name>
</gene>
<dbReference type="Gene3D" id="3.40.50.300">
    <property type="entry name" value="P-loop containing nucleotide triphosphate hydrolases"/>
    <property type="match status" value="1"/>
</dbReference>
<keyword evidence="4" id="KW-0547">Nucleotide-binding</keyword>
<sequence>MEEYDLQMAARKKIKCLSRDLESMHAALRKVDGVPPDQLDEQVKLWARDVRELSYDVEDVINNFLVGVDGREAHDPNRFKRAAKKIGKLFKRSKARHQIADMIKTINEQAKELAERRDRYKVNEIVANRAPSSTVDPRLEAIYKEVKELVGIEKPSDELISKLSLQGDESKKKMKTVSVVGVGGLGKTTLIKAVFDKVKLDFECTAFVPVGQNPDLKKVFRDILIDLDNEYMDPKITILDEKQLIGELRKYLKDKRYFIVIDDVWKTETWKTIKWAFIENNNGSRLITTTRIASVADQADEVYMLQPLPFEKSKKLFYTRIFGGEGKCLDDKLHELCNVILKKCDGVPLEFITMASLLFDKSRGRWIELCNSIGFRDTMQILSLSYYDLPPHLRTCLLYVSAFLEDYEIQKTSLIWMWVAEGFVRKEERTGIFEVGEGYFNELINRSLIVAVEYDSKVTGCRVHDMVLDLLQQISQEEKFLIIPDNDGTMIIPPSGRVCRSSQKELEL</sequence>
<dbReference type="GO" id="GO:0009626">
    <property type="term" value="P:plant-type hypersensitive response"/>
    <property type="evidence" value="ECO:0007669"/>
    <property type="project" value="UniProtKB-ARBA"/>
</dbReference>
<evidence type="ECO:0000313" key="9">
    <source>
        <dbReference type="EMBL" id="TVU23353.1"/>
    </source>
</evidence>
<dbReference type="InterPro" id="IPR036388">
    <property type="entry name" value="WH-like_DNA-bd_sf"/>
</dbReference>
<accession>A0A5J9UHW7</accession>
<evidence type="ECO:0000313" key="10">
    <source>
        <dbReference type="Proteomes" id="UP000324897"/>
    </source>
</evidence>
<comment type="caution">
    <text evidence="9">The sequence shown here is derived from an EMBL/GenBank/DDBJ whole genome shotgun (WGS) entry which is preliminary data.</text>
</comment>
<dbReference type="Gene3D" id="1.10.8.430">
    <property type="entry name" value="Helical domain of apoptotic protease-activating factors"/>
    <property type="match status" value="1"/>
</dbReference>
<dbReference type="Pfam" id="PF00931">
    <property type="entry name" value="NB-ARC"/>
    <property type="match status" value="1"/>
</dbReference>
<dbReference type="InterPro" id="IPR041118">
    <property type="entry name" value="Rx_N"/>
</dbReference>
<dbReference type="PANTHER" id="PTHR19338:SF67">
    <property type="entry name" value="AAA+ ATPASE DOMAIN-CONTAINING PROTEIN"/>
    <property type="match status" value="1"/>
</dbReference>
<proteinExistence type="inferred from homology"/>
<dbReference type="Proteomes" id="UP000324897">
    <property type="component" value="Chromosome 2"/>
</dbReference>
<keyword evidence="3" id="KW-0677">Repeat</keyword>
<name>A0A5J9UHW7_9POAL</name>
<dbReference type="InterPro" id="IPR027417">
    <property type="entry name" value="P-loop_NTPase"/>
</dbReference>
<keyword evidence="10" id="KW-1185">Reference proteome</keyword>
<dbReference type="Pfam" id="PF18052">
    <property type="entry name" value="Rx_N"/>
    <property type="match status" value="1"/>
</dbReference>
<reference evidence="9 10" key="1">
    <citation type="journal article" date="2019" name="Sci. Rep.">
        <title>A high-quality genome of Eragrostis curvula grass provides insights into Poaceae evolution and supports new strategies to enhance forage quality.</title>
        <authorList>
            <person name="Carballo J."/>
            <person name="Santos B.A.C.M."/>
            <person name="Zappacosta D."/>
            <person name="Garbus I."/>
            <person name="Selva J.P."/>
            <person name="Gallo C.A."/>
            <person name="Diaz A."/>
            <person name="Albertini E."/>
            <person name="Caccamo M."/>
            <person name="Echenique V."/>
        </authorList>
    </citation>
    <scope>NUCLEOTIDE SEQUENCE [LARGE SCALE GENOMIC DNA]</scope>
    <source>
        <strain evidence="10">cv. Victoria</strain>
        <tissue evidence="9">Leaf</tissue>
    </source>
</reference>
<dbReference type="Gene3D" id="1.10.10.10">
    <property type="entry name" value="Winged helix-like DNA-binding domain superfamily/Winged helix DNA-binding domain"/>
    <property type="match status" value="1"/>
</dbReference>
<dbReference type="OrthoDB" id="599337at2759"/>
<comment type="similarity">
    <text evidence="1">Belongs to the disease resistance NB-LRR family.</text>
</comment>
<dbReference type="GO" id="GO:0043531">
    <property type="term" value="F:ADP binding"/>
    <property type="evidence" value="ECO:0007669"/>
    <property type="project" value="InterPro"/>
</dbReference>
<evidence type="ECO:0000256" key="3">
    <source>
        <dbReference type="ARBA" id="ARBA00022737"/>
    </source>
</evidence>
<evidence type="ECO:0000256" key="2">
    <source>
        <dbReference type="ARBA" id="ARBA00022614"/>
    </source>
</evidence>
<evidence type="ECO:0000259" key="8">
    <source>
        <dbReference type="Pfam" id="PF23559"/>
    </source>
</evidence>
<dbReference type="CDD" id="cd14798">
    <property type="entry name" value="RX-CC_like"/>
    <property type="match status" value="1"/>
</dbReference>
<evidence type="ECO:0000259" key="6">
    <source>
        <dbReference type="Pfam" id="PF00931"/>
    </source>
</evidence>
<protein>
    <recommendedName>
        <fullName evidence="11">NB-ARC domain-containing protein</fullName>
    </recommendedName>
</protein>
<dbReference type="InterPro" id="IPR042197">
    <property type="entry name" value="Apaf_helical"/>
</dbReference>
<feature type="domain" description="Disease resistance protein winged helix" evidence="8">
    <location>
        <begin position="403"/>
        <end position="470"/>
    </location>
</feature>
<dbReference type="InterPro" id="IPR002182">
    <property type="entry name" value="NB-ARC"/>
</dbReference>
<dbReference type="InterPro" id="IPR038005">
    <property type="entry name" value="RX-like_CC"/>
</dbReference>